<dbReference type="Pfam" id="PF01040">
    <property type="entry name" value="UbiA"/>
    <property type="match status" value="1"/>
</dbReference>
<dbReference type="GO" id="GO:0016765">
    <property type="term" value="F:transferase activity, transferring alkyl or aryl (other than methyl) groups"/>
    <property type="evidence" value="ECO:0007669"/>
    <property type="project" value="InterPro"/>
</dbReference>
<reference evidence="6 7" key="1">
    <citation type="journal article" date="2019" name="Emerg. Microbes Infect.">
        <title>Comprehensive subspecies identification of 175 nontuberculous mycobacteria species based on 7547 genomic profiles.</title>
        <authorList>
            <person name="Matsumoto Y."/>
            <person name="Kinjo T."/>
            <person name="Motooka D."/>
            <person name="Nabeya D."/>
            <person name="Jung N."/>
            <person name="Uechi K."/>
            <person name="Horii T."/>
            <person name="Iida T."/>
            <person name="Fujita J."/>
            <person name="Nakamura S."/>
        </authorList>
    </citation>
    <scope>NUCLEOTIDE SEQUENCE [LARGE SCALE GENOMIC DNA]</scope>
    <source>
        <strain evidence="6 7">JCM 6367</strain>
    </source>
</reference>
<feature type="transmembrane region" description="Helical" evidence="5">
    <location>
        <begin position="136"/>
        <end position="155"/>
    </location>
</feature>
<evidence type="ECO:0000313" key="7">
    <source>
        <dbReference type="Proteomes" id="UP000466554"/>
    </source>
</evidence>
<evidence type="ECO:0000313" key="6">
    <source>
        <dbReference type="EMBL" id="BBY77947.1"/>
    </source>
</evidence>
<proteinExistence type="predicted"/>
<feature type="transmembrane region" description="Helical" evidence="5">
    <location>
        <begin position="95"/>
        <end position="124"/>
    </location>
</feature>
<name>A0A7I7U9K3_MYCPF</name>
<feature type="transmembrane region" description="Helical" evidence="5">
    <location>
        <begin position="161"/>
        <end position="181"/>
    </location>
</feature>
<dbReference type="InterPro" id="IPR000537">
    <property type="entry name" value="UbiA_prenyltransferase"/>
</dbReference>
<keyword evidence="3 5" id="KW-1133">Transmembrane helix</keyword>
<dbReference type="GO" id="GO:0016020">
    <property type="term" value="C:membrane"/>
    <property type="evidence" value="ECO:0007669"/>
    <property type="project" value="UniProtKB-SubCell"/>
</dbReference>
<evidence type="ECO:0000256" key="4">
    <source>
        <dbReference type="ARBA" id="ARBA00023136"/>
    </source>
</evidence>
<feature type="transmembrane region" description="Helical" evidence="5">
    <location>
        <begin position="202"/>
        <end position="225"/>
    </location>
</feature>
<evidence type="ECO:0000256" key="5">
    <source>
        <dbReference type="SAM" id="Phobius"/>
    </source>
</evidence>
<sequence>MTPAPARRVRALIAAGHPGPSLAITGLVAVLAATAAPSAAAPAWAVAAMLAGQLSIGWSNDALDAARDAAAGRTDKPVVTGAIGVRTVWTAALTALAAAVAMALAVSVLTSILLVVVIGAGWLYNLGGKATPASGLLYLLGFGPLPAYAASTLPGQPLPTWYATAAAALVGLGGHFVNVLPDLAADRATGVAGLPQRVGARWGAGAVRASALVLLLAASVLLLVASGFHPVAVAGLVVAVLLAVVAAVGSGRVPFAAAFGIAAVDVVLLMVVGYVQA</sequence>
<dbReference type="AlphaFoldDB" id="A0A7I7U9K3"/>
<accession>A0A7I7U9K3</accession>
<comment type="subcellular location">
    <subcellularLocation>
        <location evidence="1">Membrane</location>
        <topology evidence="1">Multi-pass membrane protein</topology>
    </subcellularLocation>
</comment>
<gene>
    <name evidence="6" type="ORF">MPRF_48460</name>
</gene>
<dbReference type="Gene3D" id="1.10.357.140">
    <property type="entry name" value="UbiA prenyltransferase"/>
    <property type="match status" value="1"/>
</dbReference>
<organism evidence="6 7">
    <name type="scientific">Mycolicibacterium parafortuitum</name>
    <name type="common">Mycobacterium parafortuitum</name>
    <dbReference type="NCBI Taxonomy" id="39692"/>
    <lineage>
        <taxon>Bacteria</taxon>
        <taxon>Bacillati</taxon>
        <taxon>Actinomycetota</taxon>
        <taxon>Actinomycetes</taxon>
        <taxon>Mycobacteriales</taxon>
        <taxon>Mycobacteriaceae</taxon>
        <taxon>Mycolicibacterium</taxon>
    </lineage>
</organism>
<dbReference type="InterPro" id="IPR044878">
    <property type="entry name" value="UbiA_sf"/>
</dbReference>
<keyword evidence="4 5" id="KW-0472">Membrane</keyword>
<keyword evidence="2 5" id="KW-0812">Transmembrane</keyword>
<evidence type="ECO:0000256" key="3">
    <source>
        <dbReference type="ARBA" id="ARBA00022989"/>
    </source>
</evidence>
<protein>
    <submittedName>
        <fullName evidence="6">Uncharacterized protein</fullName>
    </submittedName>
</protein>
<evidence type="ECO:0000256" key="1">
    <source>
        <dbReference type="ARBA" id="ARBA00004141"/>
    </source>
</evidence>
<evidence type="ECO:0000256" key="2">
    <source>
        <dbReference type="ARBA" id="ARBA00022692"/>
    </source>
</evidence>
<feature type="transmembrane region" description="Helical" evidence="5">
    <location>
        <begin position="255"/>
        <end position="275"/>
    </location>
</feature>
<feature type="transmembrane region" description="Helical" evidence="5">
    <location>
        <begin position="231"/>
        <end position="248"/>
    </location>
</feature>
<dbReference type="RefSeq" id="WP_104861374.1">
    <property type="nucleotide sequence ID" value="NZ_AP022598.1"/>
</dbReference>
<dbReference type="EMBL" id="AP022598">
    <property type="protein sequence ID" value="BBY77947.1"/>
    <property type="molecule type" value="Genomic_DNA"/>
</dbReference>
<dbReference type="Proteomes" id="UP000466554">
    <property type="component" value="Chromosome"/>
</dbReference>